<comment type="caution">
    <text evidence="4">The sequence shown here is derived from an EMBL/GenBank/DDBJ whole genome shotgun (WGS) entry which is preliminary data.</text>
</comment>
<reference evidence="4" key="1">
    <citation type="journal article" date="2023" name="Science">
        <title>Genome structures resolve the early diversification of teleost fishes.</title>
        <authorList>
            <person name="Parey E."/>
            <person name="Louis A."/>
            <person name="Montfort J."/>
            <person name="Bouchez O."/>
            <person name="Roques C."/>
            <person name="Iampietro C."/>
            <person name="Lluch J."/>
            <person name="Castinel A."/>
            <person name="Donnadieu C."/>
            <person name="Desvignes T."/>
            <person name="Floi Bucao C."/>
            <person name="Jouanno E."/>
            <person name="Wen M."/>
            <person name="Mejri S."/>
            <person name="Dirks R."/>
            <person name="Jansen H."/>
            <person name="Henkel C."/>
            <person name="Chen W.J."/>
            <person name="Zahm M."/>
            <person name="Cabau C."/>
            <person name="Klopp C."/>
            <person name="Thompson A.W."/>
            <person name="Robinson-Rechavi M."/>
            <person name="Braasch I."/>
            <person name="Lecointre G."/>
            <person name="Bobe J."/>
            <person name="Postlethwait J.H."/>
            <person name="Berthelot C."/>
            <person name="Roest Crollius H."/>
            <person name="Guiguen Y."/>
        </authorList>
    </citation>
    <scope>NUCLEOTIDE SEQUENCE</scope>
    <source>
        <strain evidence="4">WJC10195</strain>
    </source>
</reference>
<organism evidence="4 5">
    <name type="scientific">Synaphobranchus kaupii</name>
    <name type="common">Kaup's arrowtooth eel</name>
    <dbReference type="NCBI Taxonomy" id="118154"/>
    <lineage>
        <taxon>Eukaryota</taxon>
        <taxon>Metazoa</taxon>
        <taxon>Chordata</taxon>
        <taxon>Craniata</taxon>
        <taxon>Vertebrata</taxon>
        <taxon>Euteleostomi</taxon>
        <taxon>Actinopterygii</taxon>
        <taxon>Neopterygii</taxon>
        <taxon>Teleostei</taxon>
        <taxon>Anguilliformes</taxon>
        <taxon>Synaphobranchidae</taxon>
        <taxon>Synaphobranchus</taxon>
    </lineage>
</organism>
<gene>
    <name evidence="4" type="ORF">SKAU_G00093720</name>
</gene>
<dbReference type="InterPro" id="IPR041588">
    <property type="entry name" value="Integrase_H2C2"/>
</dbReference>
<keyword evidence="5" id="KW-1185">Reference proteome</keyword>
<evidence type="ECO:0000313" key="4">
    <source>
        <dbReference type="EMBL" id="KAJ8369344.1"/>
    </source>
</evidence>
<dbReference type="PANTHER" id="PTHR37984">
    <property type="entry name" value="PROTEIN CBG26694"/>
    <property type="match status" value="1"/>
</dbReference>
<feature type="region of interest" description="Disordered" evidence="2">
    <location>
        <begin position="261"/>
        <end position="317"/>
    </location>
</feature>
<feature type="compositionally biased region" description="Basic and acidic residues" evidence="2">
    <location>
        <begin position="284"/>
        <end position="296"/>
    </location>
</feature>
<protein>
    <recommendedName>
        <fullName evidence="1">Gypsy retrotransposon integrase-like protein 1</fullName>
    </recommendedName>
</protein>
<accession>A0A9Q1FXR5</accession>
<name>A0A9Q1FXR5_SYNKA</name>
<evidence type="ECO:0000259" key="3">
    <source>
        <dbReference type="Pfam" id="PF17921"/>
    </source>
</evidence>
<dbReference type="EMBL" id="JAINUF010000003">
    <property type="protein sequence ID" value="KAJ8369344.1"/>
    <property type="molecule type" value="Genomic_DNA"/>
</dbReference>
<dbReference type="InterPro" id="IPR050951">
    <property type="entry name" value="Retrovirus_Pol_polyprotein"/>
</dbReference>
<proteinExistence type="predicted"/>
<dbReference type="OrthoDB" id="775972at2759"/>
<sequence>MRYSYSIAHVLRKTLWTANTLSLAPLRKGATCAEKGFMESMNIYVDSIMQHLPVNPTYLEKLKEQLKTVCALASCRCTEGWLDRSRYEPAIKLNWRIPHMPFWHDVLAKLHEGHQGMVKHRERARLSVWCPGLNQQLNEMVLRCRTSIQERQNHKEPLLWSELPDRTWQKLGADLFVLESKTYLLVVDYHSRIQKFPQSNGEAECMVQTVKNLKKAADPYLALLAYRVTPLQNGYSPAELLMGRQLYTTVPTLPALLDPSLPDGVAGTGENRRATAGSLLESEDPSKRDQILNDRKGVRRHQVGPGQPEVLPAGERV</sequence>
<feature type="domain" description="Integrase zinc-binding" evidence="3">
    <location>
        <begin position="103"/>
        <end position="146"/>
    </location>
</feature>
<evidence type="ECO:0000256" key="1">
    <source>
        <dbReference type="ARBA" id="ARBA00039658"/>
    </source>
</evidence>
<dbReference type="PANTHER" id="PTHR37984:SF9">
    <property type="entry name" value="INTEGRASE CATALYTIC DOMAIN-CONTAINING PROTEIN"/>
    <property type="match status" value="1"/>
</dbReference>
<dbReference type="Pfam" id="PF17921">
    <property type="entry name" value="Integrase_H2C2"/>
    <property type="match status" value="1"/>
</dbReference>
<evidence type="ECO:0000313" key="5">
    <source>
        <dbReference type="Proteomes" id="UP001152622"/>
    </source>
</evidence>
<dbReference type="AlphaFoldDB" id="A0A9Q1FXR5"/>
<evidence type="ECO:0000256" key="2">
    <source>
        <dbReference type="SAM" id="MobiDB-lite"/>
    </source>
</evidence>
<dbReference type="Proteomes" id="UP001152622">
    <property type="component" value="Chromosome 3"/>
</dbReference>